<keyword evidence="4" id="KW-0472">Membrane</keyword>
<dbReference type="AlphaFoldDB" id="A0AAU8BPJ9"/>
<dbReference type="GO" id="GO:0005886">
    <property type="term" value="C:plasma membrane"/>
    <property type="evidence" value="ECO:0007669"/>
    <property type="project" value="TreeGrafter"/>
</dbReference>
<feature type="transmembrane region" description="Helical" evidence="4">
    <location>
        <begin position="17"/>
        <end position="40"/>
    </location>
</feature>
<dbReference type="EC" id="3.6.1.27" evidence="1"/>
<dbReference type="KEGG" id="vck:PG915_16795"/>
<accession>A0AAU8BPJ9</accession>
<feature type="transmembrane region" description="Helical" evidence="4">
    <location>
        <begin position="167"/>
        <end position="188"/>
    </location>
</feature>
<feature type="transmembrane region" description="Helical" evidence="4">
    <location>
        <begin position="60"/>
        <end position="81"/>
    </location>
</feature>
<evidence type="ECO:0000313" key="6">
    <source>
        <dbReference type="EMBL" id="XCD18433.1"/>
    </source>
</evidence>
<dbReference type="GO" id="GO:0050380">
    <property type="term" value="F:undecaprenyl-diphosphatase activity"/>
    <property type="evidence" value="ECO:0007669"/>
    <property type="project" value="UniProtKB-EC"/>
</dbReference>
<dbReference type="Pfam" id="PF01569">
    <property type="entry name" value="PAP2"/>
    <property type="match status" value="1"/>
</dbReference>
<evidence type="ECO:0000256" key="3">
    <source>
        <dbReference type="ARBA" id="ARBA00047594"/>
    </source>
</evidence>
<dbReference type="CDD" id="cd01610">
    <property type="entry name" value="PAP2_like"/>
    <property type="match status" value="1"/>
</dbReference>
<feature type="transmembrane region" description="Helical" evidence="4">
    <location>
        <begin position="222"/>
        <end position="239"/>
    </location>
</feature>
<evidence type="ECO:0000259" key="5">
    <source>
        <dbReference type="SMART" id="SM00014"/>
    </source>
</evidence>
<dbReference type="PANTHER" id="PTHR14969">
    <property type="entry name" value="SPHINGOSINE-1-PHOSPHATE PHOSPHOHYDROLASE"/>
    <property type="match status" value="1"/>
</dbReference>
<dbReference type="InterPro" id="IPR000326">
    <property type="entry name" value="PAP2/HPO"/>
</dbReference>
<name>A0AAU8BPJ9_9VIBR</name>
<evidence type="ECO:0000256" key="1">
    <source>
        <dbReference type="ARBA" id="ARBA00012374"/>
    </source>
</evidence>
<feature type="domain" description="Phosphatidic acid phosphatase type 2/haloperoxidase" evidence="5">
    <location>
        <begin position="89"/>
        <end position="237"/>
    </location>
</feature>
<feature type="transmembrane region" description="Helical" evidence="4">
    <location>
        <begin position="195"/>
        <end position="216"/>
    </location>
</feature>
<protein>
    <recommendedName>
        <fullName evidence="1">undecaprenyl-diphosphate phosphatase</fullName>
        <ecNumber evidence="1">3.6.1.27</ecNumber>
    </recommendedName>
    <alternativeName>
        <fullName evidence="2">Undecaprenyl pyrophosphate phosphatase</fullName>
    </alternativeName>
</protein>
<dbReference type="RefSeq" id="WP_353499576.1">
    <property type="nucleotide sequence ID" value="NZ_CP115921.1"/>
</dbReference>
<dbReference type="EMBL" id="CP115921">
    <property type="protein sequence ID" value="XCD18433.1"/>
    <property type="molecule type" value="Genomic_DNA"/>
</dbReference>
<dbReference type="InterPro" id="IPR036938">
    <property type="entry name" value="PAP2/HPO_sf"/>
</dbReference>
<evidence type="ECO:0000256" key="2">
    <source>
        <dbReference type="ARBA" id="ARBA00032707"/>
    </source>
</evidence>
<sequence>MPNLNLHQLRFFTQDKLLGIVCLAIFATILFVLSSLLYPYELSAQVSNELGTVMQVLSYSAGHQGFLITLAILGVITLWVTRASKHKVILIAQLGLLLVFSFGAKTFLKQWTESPRPYTHELAAEGLLSSPEQFYTLDSTDQNQIIVLASDEVSQWRTKHWLGETDYSFPSGHTIFVAVCVLFFAGLFANHQYPILSSLVILWAVGVATSRLWLGMHRPEDLFGSLAFALVLFLIVPSADSKFRLLSK</sequence>
<keyword evidence="4" id="KW-0812">Transmembrane</keyword>
<dbReference type="SMART" id="SM00014">
    <property type="entry name" value="acidPPc"/>
    <property type="match status" value="1"/>
</dbReference>
<reference evidence="6" key="1">
    <citation type="submission" date="2023-01" db="EMBL/GenBank/DDBJ databases">
        <title>Vibrio sp. CB1-14 genome sequencing.</title>
        <authorList>
            <person name="Otstavnykh N."/>
            <person name="Isaeva M."/>
            <person name="Meleshko D."/>
        </authorList>
    </citation>
    <scope>NUCLEOTIDE SEQUENCE</scope>
    <source>
        <strain evidence="6">CB1-14</strain>
    </source>
</reference>
<proteinExistence type="predicted"/>
<organism evidence="6">
    <name type="scientific">Vibrio chaetopteri</name>
    <dbReference type="NCBI Taxonomy" id="3016528"/>
    <lineage>
        <taxon>Bacteria</taxon>
        <taxon>Pseudomonadati</taxon>
        <taxon>Pseudomonadota</taxon>
        <taxon>Gammaproteobacteria</taxon>
        <taxon>Vibrionales</taxon>
        <taxon>Vibrionaceae</taxon>
        <taxon>Vibrio</taxon>
    </lineage>
</organism>
<dbReference type="PANTHER" id="PTHR14969:SF54">
    <property type="entry name" value="PHOSPHATIDYLGLYCEROPHOSPHATASE B"/>
    <property type="match status" value="1"/>
</dbReference>
<dbReference type="Gene3D" id="1.20.144.10">
    <property type="entry name" value="Phosphatidic acid phosphatase type 2/haloperoxidase"/>
    <property type="match status" value="1"/>
</dbReference>
<evidence type="ECO:0000256" key="4">
    <source>
        <dbReference type="SAM" id="Phobius"/>
    </source>
</evidence>
<comment type="catalytic activity">
    <reaction evidence="3">
        <text>di-trans,octa-cis-undecaprenyl diphosphate + H2O = di-trans,octa-cis-undecaprenyl phosphate + phosphate + H(+)</text>
        <dbReference type="Rhea" id="RHEA:28094"/>
        <dbReference type="ChEBI" id="CHEBI:15377"/>
        <dbReference type="ChEBI" id="CHEBI:15378"/>
        <dbReference type="ChEBI" id="CHEBI:43474"/>
        <dbReference type="ChEBI" id="CHEBI:58405"/>
        <dbReference type="ChEBI" id="CHEBI:60392"/>
        <dbReference type="EC" id="3.6.1.27"/>
    </reaction>
</comment>
<gene>
    <name evidence="6" type="ORF">PG915_16795</name>
</gene>
<keyword evidence="4" id="KW-1133">Transmembrane helix</keyword>
<dbReference type="SUPFAM" id="SSF48317">
    <property type="entry name" value="Acid phosphatase/Vanadium-dependent haloperoxidase"/>
    <property type="match status" value="1"/>
</dbReference>